<protein>
    <submittedName>
        <fullName evidence="7">Uncharacterized protein</fullName>
    </submittedName>
</protein>
<dbReference type="CDD" id="cd00063">
    <property type="entry name" value="FN3"/>
    <property type="match status" value="1"/>
</dbReference>
<dbReference type="GO" id="GO:0005886">
    <property type="term" value="C:plasma membrane"/>
    <property type="evidence" value="ECO:0007669"/>
    <property type="project" value="TreeGrafter"/>
</dbReference>
<evidence type="ECO:0000259" key="5">
    <source>
        <dbReference type="PROSITE" id="PS50835"/>
    </source>
</evidence>
<dbReference type="GO" id="GO:0043025">
    <property type="term" value="C:neuronal cell body"/>
    <property type="evidence" value="ECO:0007669"/>
    <property type="project" value="TreeGrafter"/>
</dbReference>
<dbReference type="InterPro" id="IPR050958">
    <property type="entry name" value="Cell_Adh-Cytoskel_Orgn"/>
</dbReference>
<dbReference type="EMBL" id="HACA01003723">
    <property type="protein sequence ID" value="CDW21084.1"/>
    <property type="molecule type" value="Transcribed_RNA"/>
</dbReference>
<evidence type="ECO:0000256" key="4">
    <source>
        <dbReference type="SAM" id="SignalP"/>
    </source>
</evidence>
<feature type="compositionally biased region" description="Low complexity" evidence="3">
    <location>
        <begin position="26"/>
        <end position="35"/>
    </location>
</feature>
<dbReference type="InterPro" id="IPR007110">
    <property type="entry name" value="Ig-like_dom"/>
</dbReference>
<dbReference type="InterPro" id="IPR003599">
    <property type="entry name" value="Ig_sub"/>
</dbReference>
<dbReference type="InterPro" id="IPR003598">
    <property type="entry name" value="Ig_sub2"/>
</dbReference>
<dbReference type="Pfam" id="PF13927">
    <property type="entry name" value="Ig_3"/>
    <property type="match status" value="1"/>
</dbReference>
<dbReference type="Gene3D" id="2.60.40.10">
    <property type="entry name" value="Immunoglobulins"/>
    <property type="match status" value="4"/>
</dbReference>
<dbReference type="PROSITE" id="PS50853">
    <property type="entry name" value="FN3"/>
    <property type="match status" value="1"/>
</dbReference>
<dbReference type="InterPro" id="IPR003961">
    <property type="entry name" value="FN3_dom"/>
</dbReference>
<dbReference type="PANTHER" id="PTHR45080:SF33">
    <property type="entry name" value="IG-LIKE DOMAIN-CONTAINING PROTEIN"/>
    <property type="match status" value="1"/>
</dbReference>
<feature type="region of interest" description="Disordered" evidence="3">
    <location>
        <begin position="21"/>
        <end position="41"/>
    </location>
</feature>
<feature type="domain" description="Ig-like" evidence="5">
    <location>
        <begin position="248"/>
        <end position="336"/>
    </location>
</feature>
<keyword evidence="1" id="KW-0677">Repeat</keyword>
<dbReference type="PROSITE" id="PS50835">
    <property type="entry name" value="IG_LIKE"/>
    <property type="match status" value="3"/>
</dbReference>
<dbReference type="GO" id="GO:0008046">
    <property type="term" value="F:axon guidance receptor activity"/>
    <property type="evidence" value="ECO:0007669"/>
    <property type="project" value="TreeGrafter"/>
</dbReference>
<name>A0A0K2T4S6_LEPSM</name>
<dbReference type="PANTHER" id="PTHR45080">
    <property type="entry name" value="CONTACTIN 5"/>
    <property type="match status" value="1"/>
</dbReference>
<dbReference type="SUPFAM" id="SSF49265">
    <property type="entry name" value="Fibronectin type III"/>
    <property type="match status" value="1"/>
</dbReference>
<evidence type="ECO:0000313" key="7">
    <source>
        <dbReference type="EMBL" id="CDW21084.1"/>
    </source>
</evidence>
<dbReference type="SMART" id="SM00408">
    <property type="entry name" value="IGc2"/>
    <property type="match status" value="3"/>
</dbReference>
<organism evidence="7">
    <name type="scientific">Lepeophtheirus salmonis</name>
    <name type="common">Salmon louse</name>
    <name type="synonym">Caligus salmonis</name>
    <dbReference type="NCBI Taxonomy" id="72036"/>
    <lineage>
        <taxon>Eukaryota</taxon>
        <taxon>Metazoa</taxon>
        <taxon>Ecdysozoa</taxon>
        <taxon>Arthropoda</taxon>
        <taxon>Crustacea</taxon>
        <taxon>Multicrustacea</taxon>
        <taxon>Hexanauplia</taxon>
        <taxon>Copepoda</taxon>
        <taxon>Siphonostomatoida</taxon>
        <taxon>Caligidae</taxon>
        <taxon>Lepeophtheirus</taxon>
    </lineage>
</organism>
<dbReference type="SUPFAM" id="SSF48726">
    <property type="entry name" value="Immunoglobulin"/>
    <property type="match status" value="3"/>
</dbReference>
<dbReference type="OrthoDB" id="6159398at2759"/>
<dbReference type="AlphaFoldDB" id="A0A0K2T4S6"/>
<dbReference type="GO" id="GO:0050808">
    <property type="term" value="P:synapse organization"/>
    <property type="evidence" value="ECO:0007669"/>
    <property type="project" value="TreeGrafter"/>
</dbReference>
<feature type="domain" description="Ig-like" evidence="5">
    <location>
        <begin position="54"/>
        <end position="147"/>
    </location>
</feature>
<dbReference type="InterPro" id="IPR013098">
    <property type="entry name" value="Ig_I-set"/>
</dbReference>
<sequence length="475" mass="53150">MKLPILLLFLLSSETLGKPYGDDNNDFYSNDDYGNPDSAESVKQETEQVITLTPNFVTEPVNKMVNQGGTIELPCIVDRLEGFVLLWKKGEQILAVSKQIIDNQSDRIKLVQDENDNGNTLVISDAQPEDVGDYSCQVSAYNPKELKHSIRIRVKPEIVAVPSSGIIVAKTGESVTLACEILKGDPTPEVKWRRHERKMPSGEEWIRGLSITYTSVSRHHSGHYICDADNGFGEESLANIKLDVQHAPEIEQEETFIHTGAGDETEVICIVHSSPKASLTWFKDEVPLGTESEFEMNQRGNRHTLLISNIDENKFGKYRCEASNEFGIDSKTTEVSGRAGIAVIKSDPKGMAYEQFSLNWISESFTPITKFKLQYKLRESLEDWKEIEIPASHLDRELYEGSYTLSDLIPASVYLARIASMNDYGYNDYGEAFKFATRGADPIQKPITGTGSASLHQGSLSFLLSVFLLHYVNYL</sequence>
<feature type="domain" description="Ig-like" evidence="5">
    <location>
        <begin position="156"/>
        <end position="245"/>
    </location>
</feature>
<evidence type="ECO:0000256" key="3">
    <source>
        <dbReference type="SAM" id="MobiDB-lite"/>
    </source>
</evidence>
<dbReference type="InterPro" id="IPR036179">
    <property type="entry name" value="Ig-like_dom_sf"/>
</dbReference>
<dbReference type="GO" id="GO:0030424">
    <property type="term" value="C:axon"/>
    <property type="evidence" value="ECO:0007669"/>
    <property type="project" value="TreeGrafter"/>
</dbReference>
<keyword evidence="4" id="KW-0732">Signal</keyword>
<feature type="domain" description="Fibronectin type-III" evidence="6">
    <location>
        <begin position="340"/>
        <end position="440"/>
    </location>
</feature>
<evidence type="ECO:0000259" key="6">
    <source>
        <dbReference type="PROSITE" id="PS50853"/>
    </source>
</evidence>
<dbReference type="GO" id="GO:0007156">
    <property type="term" value="P:homophilic cell adhesion via plasma membrane adhesion molecules"/>
    <property type="evidence" value="ECO:0007669"/>
    <property type="project" value="TreeGrafter"/>
</dbReference>
<feature type="chain" id="PRO_5005487445" evidence="4">
    <location>
        <begin position="18"/>
        <end position="475"/>
    </location>
</feature>
<feature type="signal peptide" evidence="4">
    <location>
        <begin position="1"/>
        <end position="17"/>
    </location>
</feature>
<dbReference type="Pfam" id="PF07679">
    <property type="entry name" value="I-set"/>
    <property type="match status" value="2"/>
</dbReference>
<dbReference type="InterPro" id="IPR013783">
    <property type="entry name" value="Ig-like_fold"/>
</dbReference>
<evidence type="ECO:0000256" key="2">
    <source>
        <dbReference type="ARBA" id="ARBA00023319"/>
    </source>
</evidence>
<accession>A0A0K2T4S6</accession>
<dbReference type="InterPro" id="IPR036116">
    <property type="entry name" value="FN3_sf"/>
</dbReference>
<evidence type="ECO:0000256" key="1">
    <source>
        <dbReference type="ARBA" id="ARBA00022737"/>
    </source>
</evidence>
<keyword evidence="2" id="KW-0393">Immunoglobulin domain</keyword>
<reference evidence="7" key="1">
    <citation type="submission" date="2014-05" db="EMBL/GenBank/DDBJ databases">
        <authorList>
            <person name="Chronopoulou M."/>
        </authorList>
    </citation>
    <scope>NUCLEOTIDE SEQUENCE</scope>
    <source>
        <tissue evidence="7">Whole organism</tissue>
    </source>
</reference>
<proteinExistence type="predicted"/>
<dbReference type="CDD" id="cd00096">
    <property type="entry name" value="Ig"/>
    <property type="match status" value="1"/>
</dbReference>
<dbReference type="SMART" id="SM00409">
    <property type="entry name" value="IG"/>
    <property type="match status" value="3"/>
</dbReference>